<keyword evidence="2" id="KW-0812">Transmembrane</keyword>
<feature type="compositionally biased region" description="Basic and acidic residues" evidence="1">
    <location>
        <begin position="549"/>
        <end position="569"/>
    </location>
</feature>
<name>A0A9P5N2R1_9AGAM</name>
<dbReference type="InterPro" id="IPR021369">
    <property type="entry name" value="DUF2985"/>
</dbReference>
<reference evidence="3" key="2">
    <citation type="journal article" date="2020" name="Nat. Commun.">
        <title>Large-scale genome sequencing of mycorrhizal fungi provides insights into the early evolution of symbiotic traits.</title>
        <authorList>
            <person name="Miyauchi S."/>
            <person name="Kiss E."/>
            <person name="Kuo A."/>
            <person name="Drula E."/>
            <person name="Kohler A."/>
            <person name="Sanchez-Garcia M."/>
            <person name="Morin E."/>
            <person name="Andreopoulos B."/>
            <person name="Barry K.W."/>
            <person name="Bonito G."/>
            <person name="Buee M."/>
            <person name="Carver A."/>
            <person name="Chen C."/>
            <person name="Cichocki N."/>
            <person name="Clum A."/>
            <person name="Culley D."/>
            <person name="Crous P.W."/>
            <person name="Fauchery L."/>
            <person name="Girlanda M."/>
            <person name="Hayes R.D."/>
            <person name="Keri Z."/>
            <person name="LaButti K."/>
            <person name="Lipzen A."/>
            <person name="Lombard V."/>
            <person name="Magnuson J."/>
            <person name="Maillard F."/>
            <person name="Murat C."/>
            <person name="Nolan M."/>
            <person name="Ohm R.A."/>
            <person name="Pangilinan J."/>
            <person name="Pereira M.F."/>
            <person name="Perotto S."/>
            <person name="Peter M."/>
            <person name="Pfister S."/>
            <person name="Riley R."/>
            <person name="Sitrit Y."/>
            <person name="Stielow J.B."/>
            <person name="Szollosi G."/>
            <person name="Zifcakova L."/>
            <person name="Stursova M."/>
            <person name="Spatafora J.W."/>
            <person name="Tedersoo L."/>
            <person name="Vaario L.M."/>
            <person name="Yamada A."/>
            <person name="Yan M."/>
            <person name="Wang P."/>
            <person name="Xu J."/>
            <person name="Bruns T."/>
            <person name="Baldrian P."/>
            <person name="Vilgalys R."/>
            <person name="Dunand C."/>
            <person name="Henrissat B."/>
            <person name="Grigoriev I.V."/>
            <person name="Hibbett D."/>
            <person name="Nagy L.G."/>
            <person name="Martin F.M."/>
        </authorList>
    </citation>
    <scope>NUCLEOTIDE SEQUENCE</scope>
    <source>
        <strain evidence="3">Prilba</strain>
    </source>
</reference>
<dbReference type="PANTHER" id="PTHR35872:SF2">
    <property type="entry name" value="INTEGRAL MEMBRANE PROTEIN (AFU_ORTHOLOGUE AFUA_5G07110)"/>
    <property type="match status" value="1"/>
</dbReference>
<feature type="compositionally biased region" description="Low complexity" evidence="1">
    <location>
        <begin position="174"/>
        <end position="185"/>
    </location>
</feature>
<dbReference type="AlphaFoldDB" id="A0A9P5N2R1"/>
<dbReference type="Proteomes" id="UP000759537">
    <property type="component" value="Unassembled WGS sequence"/>
</dbReference>
<dbReference type="Pfam" id="PF11204">
    <property type="entry name" value="DUF2985"/>
    <property type="match status" value="1"/>
</dbReference>
<dbReference type="EMBL" id="WHVB01000003">
    <property type="protein sequence ID" value="KAF8484883.1"/>
    <property type="molecule type" value="Genomic_DNA"/>
</dbReference>
<keyword evidence="4" id="KW-1185">Reference proteome</keyword>
<evidence type="ECO:0000313" key="3">
    <source>
        <dbReference type="EMBL" id="KAF8484883.1"/>
    </source>
</evidence>
<feature type="transmembrane region" description="Helical" evidence="2">
    <location>
        <begin position="293"/>
        <end position="318"/>
    </location>
</feature>
<feature type="compositionally biased region" description="Basic and acidic residues" evidence="1">
    <location>
        <begin position="49"/>
        <end position="70"/>
    </location>
</feature>
<feature type="compositionally biased region" description="Polar residues" evidence="1">
    <location>
        <begin position="577"/>
        <end position="587"/>
    </location>
</feature>
<evidence type="ECO:0000256" key="1">
    <source>
        <dbReference type="SAM" id="MobiDB-lite"/>
    </source>
</evidence>
<evidence type="ECO:0000313" key="4">
    <source>
        <dbReference type="Proteomes" id="UP000759537"/>
    </source>
</evidence>
<keyword evidence="2" id="KW-0472">Membrane</keyword>
<feature type="region of interest" description="Disordered" evidence="1">
    <location>
        <begin position="1"/>
        <end position="108"/>
    </location>
</feature>
<gene>
    <name evidence="3" type="ORF">DFH94DRAFT_716644</name>
</gene>
<sequence length="603" mass="67855">MTNTPPGKIGACPTKSPVWPHFSSPSPHHPTMGPSVRVKRRHAYTSIQDDDRYRPEQLHDEQVETGRRALSEPSPVLSPSTASGSLPHGTPHDTTHLSPNQSSLRRDMSRVNRLARSSGYRSFATDLDSNPSNSPQVTYGRLDNAHLRDTIPEGTSTDAAVHAHRAHAQRVSRVRSALSSSPSRGGDSDSDSEYSEDEDRIMEDDEHHHDDGVVDHLDVIDPQVSTVATLTNTANAILLPSFFSRKPVLELPRSGREADMEGASVHSASTDELDRHVHDVLKRKNKFRRVMKGVWAFLKTPLGVAFGIYGFLVVFWGSALVLILAKWIKVGTQNTQDFWVEICAQILNGLFCLTGIGLIPFRIVDTYRMIKIWYYKRRTRRLRKREGLPELYDKDDLPDPMFDPNYVHVLTDKQQYELHHQQKLFMKSQTWYRPHGTETHRAFPINRALLICLFNDGNSVFQCALAACMWSMNRFVRPAWTTALLIVMAFGCGITSGILIWRGGKRTKRTERVEERLRRVLEMDELEHALAPESVLSKLQDAISRRTIGSKERGTADRGRSEPGEKRAENNPGVANGNGSRPDSSVRSPGIRIEEEMIVPPSS</sequence>
<evidence type="ECO:0000256" key="2">
    <source>
        <dbReference type="SAM" id="Phobius"/>
    </source>
</evidence>
<keyword evidence="2" id="KW-1133">Transmembrane helix</keyword>
<dbReference type="OrthoDB" id="3365211at2759"/>
<organism evidence="3 4">
    <name type="scientific">Russula ochroleuca</name>
    <dbReference type="NCBI Taxonomy" id="152965"/>
    <lineage>
        <taxon>Eukaryota</taxon>
        <taxon>Fungi</taxon>
        <taxon>Dikarya</taxon>
        <taxon>Basidiomycota</taxon>
        <taxon>Agaricomycotina</taxon>
        <taxon>Agaricomycetes</taxon>
        <taxon>Russulales</taxon>
        <taxon>Russulaceae</taxon>
        <taxon>Russula</taxon>
    </lineage>
</organism>
<feature type="transmembrane region" description="Helical" evidence="2">
    <location>
        <begin position="478"/>
        <end position="501"/>
    </location>
</feature>
<feature type="transmembrane region" description="Helical" evidence="2">
    <location>
        <begin position="338"/>
        <end position="361"/>
    </location>
</feature>
<comment type="caution">
    <text evidence="3">The sequence shown here is derived from an EMBL/GenBank/DDBJ whole genome shotgun (WGS) entry which is preliminary data.</text>
</comment>
<proteinExistence type="predicted"/>
<feature type="region of interest" description="Disordered" evidence="1">
    <location>
        <begin position="547"/>
        <end position="603"/>
    </location>
</feature>
<feature type="compositionally biased region" description="Low complexity" evidence="1">
    <location>
        <begin position="16"/>
        <end position="30"/>
    </location>
</feature>
<feature type="region of interest" description="Disordered" evidence="1">
    <location>
        <begin position="170"/>
        <end position="199"/>
    </location>
</feature>
<feature type="compositionally biased region" description="Acidic residues" evidence="1">
    <location>
        <begin position="188"/>
        <end position="199"/>
    </location>
</feature>
<accession>A0A9P5N2R1</accession>
<protein>
    <submittedName>
        <fullName evidence="3">Uncharacterized protein</fullName>
    </submittedName>
</protein>
<dbReference type="PANTHER" id="PTHR35872">
    <property type="entry name" value="INTEGRAL MEMBRANE PROTEIN (AFU_ORTHOLOGUE AFUA_5G07110)"/>
    <property type="match status" value="1"/>
</dbReference>
<reference evidence="3" key="1">
    <citation type="submission" date="2019-10" db="EMBL/GenBank/DDBJ databases">
        <authorList>
            <consortium name="DOE Joint Genome Institute"/>
            <person name="Kuo A."/>
            <person name="Miyauchi S."/>
            <person name="Kiss E."/>
            <person name="Drula E."/>
            <person name="Kohler A."/>
            <person name="Sanchez-Garcia M."/>
            <person name="Andreopoulos B."/>
            <person name="Barry K.W."/>
            <person name="Bonito G."/>
            <person name="Buee M."/>
            <person name="Carver A."/>
            <person name="Chen C."/>
            <person name="Cichocki N."/>
            <person name="Clum A."/>
            <person name="Culley D."/>
            <person name="Crous P.W."/>
            <person name="Fauchery L."/>
            <person name="Girlanda M."/>
            <person name="Hayes R."/>
            <person name="Keri Z."/>
            <person name="LaButti K."/>
            <person name="Lipzen A."/>
            <person name="Lombard V."/>
            <person name="Magnuson J."/>
            <person name="Maillard F."/>
            <person name="Morin E."/>
            <person name="Murat C."/>
            <person name="Nolan M."/>
            <person name="Ohm R."/>
            <person name="Pangilinan J."/>
            <person name="Pereira M."/>
            <person name="Perotto S."/>
            <person name="Peter M."/>
            <person name="Riley R."/>
            <person name="Sitrit Y."/>
            <person name="Stielow B."/>
            <person name="Szollosi G."/>
            <person name="Zifcakova L."/>
            <person name="Stursova M."/>
            <person name="Spatafora J.W."/>
            <person name="Tedersoo L."/>
            <person name="Vaario L.-M."/>
            <person name="Yamada A."/>
            <person name="Yan M."/>
            <person name="Wang P."/>
            <person name="Xu J."/>
            <person name="Bruns T."/>
            <person name="Baldrian P."/>
            <person name="Vilgalys R."/>
            <person name="Henrissat B."/>
            <person name="Grigoriev I.V."/>
            <person name="Hibbett D."/>
            <person name="Nagy L.G."/>
            <person name="Martin F.M."/>
        </authorList>
    </citation>
    <scope>NUCLEOTIDE SEQUENCE</scope>
    <source>
        <strain evidence="3">Prilba</strain>
    </source>
</reference>